<dbReference type="InterPro" id="IPR036259">
    <property type="entry name" value="MFS_trans_sf"/>
</dbReference>
<evidence type="ECO:0000256" key="4">
    <source>
        <dbReference type="ARBA" id="ARBA00022692"/>
    </source>
</evidence>
<keyword evidence="6 8" id="KW-1133">Transmembrane helix</keyword>
<protein>
    <recommendedName>
        <fullName evidence="8">Protein BTN</fullName>
    </recommendedName>
</protein>
<dbReference type="Proteomes" id="UP000037035">
    <property type="component" value="Unassembled WGS sequence"/>
</dbReference>
<feature type="transmembrane region" description="Helical" evidence="8">
    <location>
        <begin position="380"/>
        <end position="409"/>
    </location>
</feature>
<evidence type="ECO:0000256" key="3">
    <source>
        <dbReference type="ARBA" id="ARBA00022448"/>
    </source>
</evidence>
<proteinExistence type="inferred from homology"/>
<evidence type="ECO:0000256" key="7">
    <source>
        <dbReference type="ARBA" id="ARBA00023136"/>
    </source>
</evidence>
<accession>A0A0L6UXE9</accession>
<dbReference type="GO" id="GO:0006865">
    <property type="term" value="P:amino acid transport"/>
    <property type="evidence" value="ECO:0007669"/>
    <property type="project" value="UniProtKB-KW"/>
</dbReference>
<dbReference type="GO" id="GO:0012505">
    <property type="term" value="C:endomembrane system"/>
    <property type="evidence" value="ECO:0007669"/>
    <property type="project" value="UniProtKB-SubCell"/>
</dbReference>
<dbReference type="AlphaFoldDB" id="A0A0L6UXE9"/>
<evidence type="ECO:0000256" key="5">
    <source>
        <dbReference type="ARBA" id="ARBA00022970"/>
    </source>
</evidence>
<gene>
    <name evidence="9" type="ORF">VP01_353g2</name>
</gene>
<dbReference type="PANTHER" id="PTHR10981">
    <property type="entry name" value="BATTENIN"/>
    <property type="match status" value="1"/>
</dbReference>
<dbReference type="PRINTS" id="PR01315">
    <property type="entry name" value="BATTENIN"/>
</dbReference>
<keyword evidence="7 8" id="KW-0472">Membrane</keyword>
<dbReference type="GO" id="GO:0051453">
    <property type="term" value="P:regulation of intracellular pH"/>
    <property type="evidence" value="ECO:0007669"/>
    <property type="project" value="TreeGrafter"/>
</dbReference>
<evidence type="ECO:0000256" key="2">
    <source>
        <dbReference type="ARBA" id="ARBA00007467"/>
    </source>
</evidence>
<feature type="transmembrane region" description="Helical" evidence="8">
    <location>
        <begin position="40"/>
        <end position="62"/>
    </location>
</feature>
<dbReference type="EMBL" id="LAVV01008546">
    <property type="protein sequence ID" value="KNZ52535.1"/>
    <property type="molecule type" value="Genomic_DNA"/>
</dbReference>
<feature type="transmembrane region" description="Helical" evidence="8">
    <location>
        <begin position="158"/>
        <end position="179"/>
    </location>
</feature>
<dbReference type="OrthoDB" id="5965864at2759"/>
<comment type="subcellular location">
    <subcellularLocation>
        <location evidence="1">Endomembrane system</location>
        <topology evidence="1">Multi-pass membrane protein</topology>
    </subcellularLocation>
    <subcellularLocation>
        <location evidence="8">Vacuole membrane</location>
        <topology evidence="8">Multi-pass membrane protein</topology>
    </subcellularLocation>
</comment>
<evidence type="ECO:0000256" key="1">
    <source>
        <dbReference type="ARBA" id="ARBA00004127"/>
    </source>
</evidence>
<feature type="transmembrane region" description="Helical" evidence="8">
    <location>
        <begin position="104"/>
        <end position="122"/>
    </location>
</feature>
<dbReference type="SUPFAM" id="SSF103473">
    <property type="entry name" value="MFS general substrate transporter"/>
    <property type="match status" value="1"/>
</dbReference>
<dbReference type="Pfam" id="PF02487">
    <property type="entry name" value="CLN3"/>
    <property type="match status" value="1"/>
</dbReference>
<evidence type="ECO:0000313" key="9">
    <source>
        <dbReference type="EMBL" id="KNZ52535.1"/>
    </source>
</evidence>
<sequence length="467" mass="51135">MTKQPPPEESDPELLLPPHTPITLLEPYPSSTNKLTSFKFCLSLFLFGLLNNVLYVIIISAALDLVPSDVPTGVILVADITPSLLVKIGWPYFVQGKIRYTHRILSCSALSFAGMMVIVIFSSLPLRLVGISLASASSGLGEMTFLQLTTRYKGQPGVSWFASGTGAAGVVGAALWWLLRHLGVPIGLGLSSILPICLSFTYFFLLPPPHQLTTPTLDDPMGRGEYAIVPEVDQPTALPVKAPELTFAEKLELAKPLLLPYMLPLFAVYFAEYTLTPITCSISLDKYRDRPYPCLSTSPTGIKPGLFTHLQNSTRLLSVLAVDLPGLIFVFLSRSSMAIFRFPALPRRLIPLPSLAQVLILCTLLSEASRGWVSEVVPQAWVYLAIFAVISLEGICGGLAYVSAYYWLGLDRHSLPHEKEFRIACVGFADTFGILLASIFSSWLEPRLCDLQVSHGRTLCREVGAKH</sequence>
<keyword evidence="10" id="KW-1185">Reference proteome</keyword>
<dbReference type="PANTHER" id="PTHR10981:SF0">
    <property type="entry name" value="BATTENIN"/>
    <property type="match status" value="1"/>
</dbReference>
<dbReference type="GO" id="GO:0005774">
    <property type="term" value="C:vacuolar membrane"/>
    <property type="evidence" value="ECO:0007669"/>
    <property type="project" value="UniProtKB-SubCell"/>
</dbReference>
<comment type="caution">
    <text evidence="9">The sequence shown here is derived from an EMBL/GenBank/DDBJ whole genome shotgun (WGS) entry which is preliminary data.</text>
</comment>
<evidence type="ECO:0000313" key="10">
    <source>
        <dbReference type="Proteomes" id="UP000037035"/>
    </source>
</evidence>
<keyword evidence="3" id="KW-0813">Transport</keyword>
<keyword evidence="5" id="KW-0029">Amino-acid transport</keyword>
<reference evidence="9 10" key="1">
    <citation type="submission" date="2015-08" db="EMBL/GenBank/DDBJ databases">
        <title>Next Generation Sequencing and Analysis of the Genome of Puccinia sorghi L Schw, the Causal Agent of Maize Common Rust.</title>
        <authorList>
            <person name="Rochi L."/>
            <person name="Burguener G."/>
            <person name="Darino M."/>
            <person name="Turjanski A."/>
            <person name="Kreff E."/>
            <person name="Dieguez M.J."/>
            <person name="Sacco F."/>
        </authorList>
    </citation>
    <scope>NUCLEOTIDE SEQUENCE [LARGE SCALE GENOMIC DNA]</scope>
    <source>
        <strain evidence="9 10">RO10H11247</strain>
    </source>
</reference>
<comment type="similarity">
    <text evidence="2 8">Belongs to the battenin family.</text>
</comment>
<keyword evidence="4 8" id="KW-0812">Transmembrane</keyword>
<feature type="transmembrane region" description="Helical" evidence="8">
    <location>
        <begin position="316"/>
        <end position="337"/>
    </location>
</feature>
<feature type="transmembrane region" description="Helical" evidence="8">
    <location>
        <begin position="74"/>
        <end position="92"/>
    </location>
</feature>
<name>A0A0L6UXE9_9BASI</name>
<evidence type="ECO:0000256" key="8">
    <source>
        <dbReference type="RuleBase" id="RU361113"/>
    </source>
</evidence>
<feature type="transmembrane region" description="Helical" evidence="8">
    <location>
        <begin position="421"/>
        <end position="444"/>
    </location>
</feature>
<organism evidence="9 10">
    <name type="scientific">Puccinia sorghi</name>
    <dbReference type="NCBI Taxonomy" id="27349"/>
    <lineage>
        <taxon>Eukaryota</taxon>
        <taxon>Fungi</taxon>
        <taxon>Dikarya</taxon>
        <taxon>Basidiomycota</taxon>
        <taxon>Pucciniomycotina</taxon>
        <taxon>Pucciniomycetes</taxon>
        <taxon>Pucciniales</taxon>
        <taxon>Pucciniaceae</taxon>
        <taxon>Puccinia</taxon>
    </lineage>
</organism>
<evidence type="ECO:0000256" key="6">
    <source>
        <dbReference type="ARBA" id="ARBA00022989"/>
    </source>
</evidence>
<keyword evidence="8" id="KW-0926">Vacuole</keyword>
<dbReference type="VEuPathDB" id="FungiDB:VP01_353g2"/>
<feature type="transmembrane region" description="Helical" evidence="8">
    <location>
        <begin position="185"/>
        <end position="205"/>
    </location>
</feature>
<dbReference type="STRING" id="27349.A0A0L6UXE9"/>
<dbReference type="InterPro" id="IPR003492">
    <property type="entry name" value="Battenin_disease_Cln3"/>
</dbReference>
<feature type="transmembrane region" description="Helical" evidence="8">
    <location>
        <begin position="257"/>
        <end position="275"/>
    </location>
</feature>